<keyword evidence="4 6" id="KW-0067">ATP-binding</keyword>
<organism evidence="11 12">
    <name type="scientific">Bodo saltans</name>
    <name type="common">Flagellated protozoan</name>
    <dbReference type="NCBI Taxonomy" id="75058"/>
    <lineage>
        <taxon>Eukaryota</taxon>
        <taxon>Discoba</taxon>
        <taxon>Euglenozoa</taxon>
        <taxon>Kinetoplastea</taxon>
        <taxon>Metakinetoplastina</taxon>
        <taxon>Eubodonida</taxon>
        <taxon>Bodonidae</taxon>
        <taxon>Bodo</taxon>
    </lineage>
</organism>
<dbReference type="GO" id="GO:0005875">
    <property type="term" value="C:microtubule associated complex"/>
    <property type="evidence" value="ECO:0007669"/>
    <property type="project" value="TreeGrafter"/>
</dbReference>
<sequence length="1291" mass="141916">MVAPSKKMKSLCVLCVLDRLSFSVMTSLFPLFSVVHQPNNLQRNVMKRGTDSPTGQPDDASDTNARVVVAVRIRPLRAESALERYDTSCLYCTAPEGTTAQVEAPTTVTIINPTTKEQTDFAFDRVFDEADGQASVYSELVEDTLLHTIERGGDVTMVAYGQTGSGKTFTMLGERGGPSNLSGSTASSPLLKSSMSSGGLRSPVHAAHNIDWLSPDSGVFLRAVNTLMSYRDLHKGSSHVSIYLQAVEIYNDTFIDLLAKGAHKGDQRQGWQRPNQAPLASSGVIEPREVGENLVLSNALRIPLETLDDVQRCFDISHKNRSVSATNMNDVSSRSHAIFLIEMVMQARFTLPNGEPSAPPDIDAVMEHELQQWMPSAATSGTPAGSFVARSTDASRQPGPQVRSALLSAMVARNPSNDFDLHPLHICRVTLVDLAGSERVKRSGVVGKGMQEAVFVNSSLSTLGLVVHSLCAKQQQSTKHIPFRDSKMTRVLRPSFVSPSAKVIFVTNISPTSQSYVETLNSMRFASRLKDLKYSTPPQTSGPTLGLLLNDERLQRLRQQFDEMSADIRIYHMTSGSSMNGAAAMTSLRRALVEQARSPGTKARPVVEDLLVRPPNVKEALQRCRTEAAATQEASDKSASETRQSILDQMMAAARQSGRINEDETEMTVDHLRDSIARMEAELQLTKSTCSADVQQWRDRVESAEVQGDAISGEYSALVKRKRDLYHDNIKKRTELDDIDEEATVIRRSEQAASSRLAAEQALKNTEMEDSGSDRRTVNTTIEYLDTLLKRMVAATDLHVTLRHLDRLDQQQRDATAPSLVSHELSLPFSHRLAALPLKDLFDSRIVRTSEGRHRLLNERLEQASTIFTVSPIEYYFSPESAMRPTKYVSWDERRRGSTSTNRHVSDNDSDDDLVYDEDLEATAERCASRGPSMQSTEAGSPLGTGPAPQLGASSTSAPLGEQLVEYYLRIMALYGHLMRVTARAEKRKRKLANAPLLSNAEARSIFVILDAVEVDERVVEDILRNAHKQLDLPVTDGNAAARSPHALKSPESEHGIDAWDSNRLPAIASESTKRLMTRVGRLIKSQDVLSVPHLRFVPCFVRCLQALTLISLYEALLSMKLPGGEGGGFQKTLLKKMAKRLVMLQSATETQSPEDAAILKGCQYACRASVGSSGGSWSMDDLIAAEERSRLKERIRIGALASQPAANATPSQPQTALPDKRDDRRASSSLASPIFLWAHPRSCDLSPLRGLATKCLLLSQLLQAADASEDQVPTQPRFLECLLLVLRQGH</sequence>
<dbReference type="InterPro" id="IPR027417">
    <property type="entry name" value="P-loop_NTPase"/>
</dbReference>
<dbReference type="GO" id="GO:0007018">
    <property type="term" value="P:microtubule-based movement"/>
    <property type="evidence" value="ECO:0007669"/>
    <property type="project" value="InterPro"/>
</dbReference>
<dbReference type="GO" id="GO:0005524">
    <property type="term" value="F:ATP binding"/>
    <property type="evidence" value="ECO:0007669"/>
    <property type="project" value="UniProtKB-UniRule"/>
</dbReference>
<dbReference type="EMBL" id="CYKH01000589">
    <property type="protein sequence ID" value="CUG06478.1"/>
    <property type="molecule type" value="Genomic_DNA"/>
</dbReference>
<keyword evidence="2" id="KW-0963">Cytoplasm</keyword>
<evidence type="ECO:0000256" key="4">
    <source>
        <dbReference type="ARBA" id="ARBA00022840"/>
    </source>
</evidence>
<feature type="binding site" evidence="6">
    <location>
        <begin position="161"/>
        <end position="168"/>
    </location>
    <ligand>
        <name>ATP</name>
        <dbReference type="ChEBI" id="CHEBI:30616"/>
    </ligand>
</feature>
<keyword evidence="9" id="KW-0732">Signal</keyword>
<dbReference type="Pfam" id="PF00225">
    <property type="entry name" value="Kinesin"/>
    <property type="match status" value="2"/>
</dbReference>
<feature type="region of interest" description="Disordered" evidence="8">
    <location>
        <begin position="624"/>
        <end position="643"/>
    </location>
</feature>
<evidence type="ECO:0000256" key="6">
    <source>
        <dbReference type="PROSITE-ProRule" id="PRU00283"/>
    </source>
</evidence>
<feature type="region of interest" description="Disordered" evidence="8">
    <location>
        <begin position="892"/>
        <end position="914"/>
    </location>
</feature>
<evidence type="ECO:0000256" key="5">
    <source>
        <dbReference type="ARBA" id="ARBA00023054"/>
    </source>
</evidence>
<keyword evidence="3 6" id="KW-0547">Nucleotide-binding</keyword>
<dbReference type="Proteomes" id="UP000051952">
    <property type="component" value="Unassembled WGS sequence"/>
</dbReference>
<dbReference type="VEuPathDB" id="TriTrypDB:BSAL_72860"/>
<keyword evidence="12" id="KW-1185">Reference proteome</keyword>
<accession>A0A0S4ITB0</accession>
<keyword evidence="5 7" id="KW-0175">Coiled coil</keyword>
<evidence type="ECO:0000256" key="2">
    <source>
        <dbReference type="ARBA" id="ARBA00022490"/>
    </source>
</evidence>
<dbReference type="InterPro" id="IPR027640">
    <property type="entry name" value="Kinesin-like_fam"/>
</dbReference>
<dbReference type="PANTHER" id="PTHR47969">
    <property type="entry name" value="CHROMOSOME-ASSOCIATED KINESIN KIF4A-RELATED"/>
    <property type="match status" value="1"/>
</dbReference>
<dbReference type="GO" id="GO:0051231">
    <property type="term" value="P:spindle elongation"/>
    <property type="evidence" value="ECO:0007669"/>
    <property type="project" value="TreeGrafter"/>
</dbReference>
<evidence type="ECO:0000256" key="7">
    <source>
        <dbReference type="SAM" id="Coils"/>
    </source>
</evidence>
<gene>
    <name evidence="11" type="ORF">BSAL_72860</name>
</gene>
<feature type="region of interest" description="Disordered" evidence="8">
    <location>
        <begin position="44"/>
        <end position="63"/>
    </location>
</feature>
<dbReference type="SUPFAM" id="SSF52540">
    <property type="entry name" value="P-loop containing nucleoside triphosphate hydrolases"/>
    <property type="match status" value="1"/>
</dbReference>
<feature type="region of interest" description="Disordered" evidence="8">
    <location>
        <begin position="379"/>
        <end position="399"/>
    </location>
</feature>
<feature type="signal peptide" evidence="9">
    <location>
        <begin position="1"/>
        <end position="23"/>
    </location>
</feature>
<dbReference type="GO" id="GO:0007052">
    <property type="term" value="P:mitotic spindle organization"/>
    <property type="evidence" value="ECO:0007669"/>
    <property type="project" value="TreeGrafter"/>
</dbReference>
<feature type="chain" id="PRO_5006621525" evidence="9">
    <location>
        <begin position="24"/>
        <end position="1291"/>
    </location>
</feature>
<evidence type="ECO:0000256" key="9">
    <source>
        <dbReference type="SAM" id="SignalP"/>
    </source>
</evidence>
<evidence type="ECO:0000256" key="3">
    <source>
        <dbReference type="ARBA" id="ARBA00022741"/>
    </source>
</evidence>
<dbReference type="GO" id="GO:0003777">
    <property type="term" value="F:microtubule motor activity"/>
    <property type="evidence" value="ECO:0007669"/>
    <property type="project" value="InterPro"/>
</dbReference>
<dbReference type="PRINTS" id="PR00380">
    <property type="entry name" value="KINESINHEAVY"/>
</dbReference>
<evidence type="ECO:0000256" key="8">
    <source>
        <dbReference type="SAM" id="MobiDB-lite"/>
    </source>
</evidence>
<dbReference type="InterPro" id="IPR001752">
    <property type="entry name" value="Kinesin_motor_dom"/>
</dbReference>
<keyword evidence="6" id="KW-0505">Motor protein</keyword>
<dbReference type="GO" id="GO:0008017">
    <property type="term" value="F:microtubule binding"/>
    <property type="evidence" value="ECO:0007669"/>
    <property type="project" value="InterPro"/>
</dbReference>
<feature type="compositionally biased region" description="Polar residues" evidence="8">
    <location>
        <begin position="1205"/>
        <end position="1216"/>
    </location>
</feature>
<comment type="subcellular location">
    <subcellularLocation>
        <location evidence="1">Cytoplasm</location>
    </subcellularLocation>
</comment>
<comment type="similarity">
    <text evidence="6">Belongs to the TRAFAC class myosin-kinesin ATPase superfamily. Kinesin family.</text>
</comment>
<proteinExistence type="inferred from homology"/>
<dbReference type="SMART" id="SM00129">
    <property type="entry name" value="KISc"/>
    <property type="match status" value="1"/>
</dbReference>
<dbReference type="Gene3D" id="3.40.850.10">
    <property type="entry name" value="Kinesin motor domain"/>
    <property type="match status" value="1"/>
</dbReference>
<feature type="domain" description="Kinesin motor" evidence="10">
    <location>
        <begin position="66"/>
        <end position="532"/>
    </location>
</feature>
<feature type="region of interest" description="Disordered" evidence="8">
    <location>
        <begin position="926"/>
        <end position="955"/>
    </location>
</feature>
<dbReference type="PANTHER" id="PTHR47969:SF15">
    <property type="entry name" value="CHROMOSOME-ASSOCIATED KINESIN KIF4A-RELATED"/>
    <property type="match status" value="1"/>
</dbReference>
<protein>
    <submittedName>
        <fullName evidence="11">Kinesin, putative</fullName>
    </submittedName>
</protein>
<reference evidence="12" key="1">
    <citation type="submission" date="2015-09" db="EMBL/GenBank/DDBJ databases">
        <authorList>
            <consortium name="Pathogen Informatics"/>
        </authorList>
    </citation>
    <scope>NUCLEOTIDE SEQUENCE [LARGE SCALE GENOMIC DNA]</scope>
    <source>
        <strain evidence="12">Lake Konstanz</strain>
    </source>
</reference>
<feature type="coiled-coil region" evidence="7">
    <location>
        <begin position="662"/>
        <end position="689"/>
    </location>
</feature>
<feature type="region of interest" description="Disordered" evidence="8">
    <location>
        <begin position="1203"/>
        <end position="1225"/>
    </location>
</feature>
<evidence type="ECO:0000313" key="11">
    <source>
        <dbReference type="EMBL" id="CUG06478.1"/>
    </source>
</evidence>
<evidence type="ECO:0000256" key="1">
    <source>
        <dbReference type="ARBA" id="ARBA00004496"/>
    </source>
</evidence>
<name>A0A0S4ITB0_BODSA</name>
<evidence type="ECO:0000313" key="12">
    <source>
        <dbReference type="Proteomes" id="UP000051952"/>
    </source>
</evidence>
<evidence type="ECO:0000259" key="10">
    <source>
        <dbReference type="PROSITE" id="PS50067"/>
    </source>
</evidence>
<dbReference type="InterPro" id="IPR036961">
    <property type="entry name" value="Kinesin_motor_dom_sf"/>
</dbReference>
<dbReference type="GO" id="GO:0005737">
    <property type="term" value="C:cytoplasm"/>
    <property type="evidence" value="ECO:0007669"/>
    <property type="project" value="UniProtKB-SubCell"/>
</dbReference>
<dbReference type="PROSITE" id="PS50067">
    <property type="entry name" value="KINESIN_MOTOR_2"/>
    <property type="match status" value="1"/>
</dbReference>